<keyword evidence="4 6" id="KW-0143">Chaperone</keyword>
<comment type="caution">
    <text evidence="7">The sequence shown here is derived from an EMBL/GenBank/DDBJ whole genome shotgun (WGS) entry which is preliminary data.</text>
</comment>
<evidence type="ECO:0000256" key="3">
    <source>
        <dbReference type="ARBA" id="ARBA00023157"/>
    </source>
</evidence>
<comment type="function">
    <text evidence="6">Redox regulated molecular chaperone. Protects both thermally unfolding and oxidatively damaged proteins from irreversible aggregation. Plays an important role in the bacterial defense system toward oxidative stress.</text>
</comment>
<dbReference type="SUPFAM" id="SSF118352">
    <property type="entry name" value="HSP33 redox switch-like"/>
    <property type="match status" value="1"/>
</dbReference>
<proteinExistence type="inferred from homology"/>
<dbReference type="Pfam" id="PF01430">
    <property type="entry name" value="HSP33"/>
    <property type="match status" value="1"/>
</dbReference>
<evidence type="ECO:0000256" key="4">
    <source>
        <dbReference type="ARBA" id="ARBA00023186"/>
    </source>
</evidence>
<keyword evidence="1 6" id="KW-0963">Cytoplasm</keyword>
<comment type="similarity">
    <text evidence="6">Belongs to the HSP33 family.</text>
</comment>
<comment type="subcellular location">
    <subcellularLocation>
        <location evidence="6">Cytoplasm</location>
    </subcellularLocation>
</comment>
<dbReference type="CDD" id="cd00498">
    <property type="entry name" value="Hsp33"/>
    <property type="match status" value="1"/>
</dbReference>
<protein>
    <recommendedName>
        <fullName evidence="6">33 kDa chaperonin</fullName>
    </recommendedName>
    <alternativeName>
        <fullName evidence="6">Heat shock protein 33 homolog</fullName>
        <shortName evidence="6">HSP33</shortName>
    </alternativeName>
</protein>
<evidence type="ECO:0000256" key="2">
    <source>
        <dbReference type="ARBA" id="ARBA00022833"/>
    </source>
</evidence>
<feature type="disulfide bond" description="Redox-active" evidence="6">
    <location>
        <begin position="237"/>
        <end position="239"/>
    </location>
</feature>
<dbReference type="Gene3D" id="3.90.1280.10">
    <property type="entry name" value="HSP33 redox switch-like"/>
    <property type="match status" value="1"/>
</dbReference>
<evidence type="ECO:0000313" key="7">
    <source>
        <dbReference type="EMBL" id="OOL81558.1"/>
    </source>
</evidence>
<dbReference type="PANTHER" id="PTHR30111">
    <property type="entry name" value="33 KDA CHAPERONIN"/>
    <property type="match status" value="1"/>
</dbReference>
<dbReference type="SUPFAM" id="SSF64397">
    <property type="entry name" value="Hsp33 domain"/>
    <property type="match status" value="1"/>
</dbReference>
<comment type="PTM">
    <text evidence="6">Under oxidizing conditions two disulfide bonds are formed involving the reactive cysteines. Under reducing conditions zinc is bound to the reactive cysteines and the protein is inactive.</text>
</comment>
<dbReference type="HAMAP" id="MF_00117">
    <property type="entry name" value="HslO"/>
    <property type="match status" value="1"/>
</dbReference>
<evidence type="ECO:0000256" key="1">
    <source>
        <dbReference type="ARBA" id="ARBA00022490"/>
    </source>
</evidence>
<keyword evidence="3 6" id="KW-1015">Disulfide bond</keyword>
<dbReference type="NCBIfam" id="NF001033">
    <property type="entry name" value="PRK00114.1"/>
    <property type="match status" value="1"/>
</dbReference>
<gene>
    <name evidence="6" type="primary">hslO</name>
    <name evidence="7" type="ORF">BWX42_07520</name>
</gene>
<sequence length="289" mass="31046">MTDKLIKALAYHDEVRVYVVDGTETVAEGQRVHDTWSTATAALGRVMLGTLLLSTAEKGNSTITVRVQGNGPIGYILADGNAQGEVKSYIRNPHVSLDLNDQGKLDVRGAIGTEGQLSVVKDLGMKEPFVGQVPLISGELAEDFTYYLANSEQTASSVGLSVLVNPDETVKTAGGFMIQLLPGASEETIAALEETVNNFPLISTLMDAGKTPEDILAQLVGAENYRIIDEMPVSFSCDCSKERFGRSIQGLGAEEIEAMIAEDHGAEAVCHFCQSKYAFSEEELRALKP</sequence>
<keyword evidence="5 6" id="KW-0676">Redox-active center</keyword>
<name>A0A1S8KP94_9LACT</name>
<evidence type="ECO:0000256" key="6">
    <source>
        <dbReference type="HAMAP-Rule" id="MF_00117"/>
    </source>
</evidence>
<accession>A0A1S8KP94</accession>
<reference evidence="7 8" key="1">
    <citation type="submission" date="2017-01" db="EMBL/GenBank/DDBJ databases">
        <title>Complete Genome Sequence of Dolosigranulum pigrum isolated from a Patient with interstitial lung disease.</title>
        <authorList>
            <person name="Mukhopadhyay R."/>
            <person name="Joaquin J."/>
            <person name="Hogue R."/>
            <person name="Fitzgerald S."/>
            <person name="Jospin G."/>
            <person name="Eisen J.A."/>
            <person name="Chaturvedi V."/>
        </authorList>
    </citation>
    <scope>NUCLEOTIDE SEQUENCE [LARGE SCALE GENOMIC DNA]</scope>
    <source>
        <strain evidence="7 8">15S00348</strain>
    </source>
</reference>
<feature type="disulfide bond" description="Redox-active" evidence="6">
    <location>
        <begin position="270"/>
        <end position="273"/>
    </location>
</feature>
<dbReference type="PANTHER" id="PTHR30111:SF1">
    <property type="entry name" value="33 KDA CHAPERONIN"/>
    <property type="match status" value="1"/>
</dbReference>
<evidence type="ECO:0000313" key="8">
    <source>
        <dbReference type="Proteomes" id="UP000190409"/>
    </source>
</evidence>
<dbReference type="InterPro" id="IPR016153">
    <property type="entry name" value="Heat_shock_Hsp33_N"/>
</dbReference>
<dbReference type="InterPro" id="IPR016154">
    <property type="entry name" value="Heat_shock_Hsp33_C"/>
</dbReference>
<dbReference type="Proteomes" id="UP000190409">
    <property type="component" value="Unassembled WGS sequence"/>
</dbReference>
<dbReference type="EMBL" id="MUYF01000003">
    <property type="protein sequence ID" value="OOL81558.1"/>
    <property type="molecule type" value="Genomic_DNA"/>
</dbReference>
<dbReference type="Gene3D" id="3.55.30.10">
    <property type="entry name" value="Hsp33 domain"/>
    <property type="match status" value="1"/>
</dbReference>
<dbReference type="GO" id="GO:0051082">
    <property type="term" value="F:unfolded protein binding"/>
    <property type="evidence" value="ECO:0007669"/>
    <property type="project" value="UniProtKB-UniRule"/>
</dbReference>
<organism evidence="7 8">
    <name type="scientific">Dolosigranulum pigrum</name>
    <dbReference type="NCBI Taxonomy" id="29394"/>
    <lineage>
        <taxon>Bacteria</taxon>
        <taxon>Bacillati</taxon>
        <taxon>Bacillota</taxon>
        <taxon>Bacilli</taxon>
        <taxon>Lactobacillales</taxon>
        <taxon>Carnobacteriaceae</taxon>
        <taxon>Dolosigranulum</taxon>
    </lineage>
</organism>
<dbReference type="GO" id="GO:0044183">
    <property type="term" value="F:protein folding chaperone"/>
    <property type="evidence" value="ECO:0007669"/>
    <property type="project" value="TreeGrafter"/>
</dbReference>
<dbReference type="AlphaFoldDB" id="A0A1S8KP94"/>
<evidence type="ECO:0000256" key="5">
    <source>
        <dbReference type="ARBA" id="ARBA00023284"/>
    </source>
</evidence>
<dbReference type="GO" id="GO:0005737">
    <property type="term" value="C:cytoplasm"/>
    <property type="evidence" value="ECO:0007669"/>
    <property type="project" value="UniProtKB-SubCell"/>
</dbReference>
<dbReference type="GO" id="GO:0042026">
    <property type="term" value="P:protein refolding"/>
    <property type="evidence" value="ECO:0007669"/>
    <property type="project" value="TreeGrafter"/>
</dbReference>
<dbReference type="PIRSF" id="PIRSF005261">
    <property type="entry name" value="Heat_shock_Hsp33"/>
    <property type="match status" value="1"/>
</dbReference>
<dbReference type="InterPro" id="IPR000397">
    <property type="entry name" value="Heat_shock_Hsp33"/>
</dbReference>
<keyword evidence="2 6" id="KW-0862">Zinc</keyword>